<protein>
    <submittedName>
        <fullName evidence="1">Uncharacterized protein</fullName>
    </submittedName>
</protein>
<name>A0ABQ7Y2H7_BRANA</name>
<reference evidence="1 2" key="1">
    <citation type="submission" date="2021-05" db="EMBL/GenBank/DDBJ databases">
        <title>Genome Assembly of Synthetic Allotetraploid Brassica napus Reveals Homoeologous Exchanges between Subgenomes.</title>
        <authorList>
            <person name="Davis J.T."/>
        </authorList>
    </citation>
    <scope>NUCLEOTIDE SEQUENCE [LARGE SCALE GENOMIC DNA]</scope>
    <source>
        <strain evidence="2">cv. Da-Ae</strain>
        <tissue evidence="1">Seedling</tissue>
    </source>
</reference>
<comment type="caution">
    <text evidence="1">The sequence shown here is derived from an EMBL/GenBank/DDBJ whole genome shotgun (WGS) entry which is preliminary data.</text>
</comment>
<gene>
    <name evidence="1" type="ORF">HID58_079003</name>
</gene>
<sequence>MVATLFPPGATLSTTVLSPESVIHTLTIPGCSHPGCEPAYPTPKCVRKCVSGNQLWRESKHYGVSAYKVRHDPQDIMGCESRCGDDT</sequence>
<dbReference type="Proteomes" id="UP000824890">
    <property type="component" value="Unassembled WGS sequence"/>
</dbReference>
<evidence type="ECO:0000313" key="2">
    <source>
        <dbReference type="Proteomes" id="UP000824890"/>
    </source>
</evidence>
<evidence type="ECO:0000313" key="1">
    <source>
        <dbReference type="EMBL" id="KAH0861792.1"/>
    </source>
</evidence>
<dbReference type="EMBL" id="JAGKQM010000018">
    <property type="protein sequence ID" value="KAH0861792.1"/>
    <property type="molecule type" value="Genomic_DNA"/>
</dbReference>
<organism evidence="1 2">
    <name type="scientific">Brassica napus</name>
    <name type="common">Rape</name>
    <dbReference type="NCBI Taxonomy" id="3708"/>
    <lineage>
        <taxon>Eukaryota</taxon>
        <taxon>Viridiplantae</taxon>
        <taxon>Streptophyta</taxon>
        <taxon>Embryophyta</taxon>
        <taxon>Tracheophyta</taxon>
        <taxon>Spermatophyta</taxon>
        <taxon>Magnoliopsida</taxon>
        <taxon>eudicotyledons</taxon>
        <taxon>Gunneridae</taxon>
        <taxon>Pentapetalae</taxon>
        <taxon>rosids</taxon>
        <taxon>malvids</taxon>
        <taxon>Brassicales</taxon>
        <taxon>Brassicaceae</taxon>
        <taxon>Brassiceae</taxon>
        <taxon>Brassica</taxon>
    </lineage>
</organism>
<proteinExistence type="predicted"/>
<accession>A0ABQ7Y2H7</accession>
<keyword evidence="2" id="KW-1185">Reference proteome</keyword>